<feature type="compositionally biased region" description="Low complexity" evidence="2">
    <location>
        <begin position="846"/>
        <end position="858"/>
    </location>
</feature>
<evidence type="ECO:0000256" key="2">
    <source>
        <dbReference type="SAM" id="MobiDB-lite"/>
    </source>
</evidence>
<keyword evidence="1" id="KW-0863">Zinc-finger</keyword>
<gene>
    <name evidence="5" type="ORF">C1SCF055_LOCUS1419</name>
</gene>
<dbReference type="EMBL" id="CAMXCT010000040">
    <property type="protein sequence ID" value="CAI3972881.1"/>
    <property type="molecule type" value="Genomic_DNA"/>
</dbReference>
<dbReference type="GO" id="GO:0008270">
    <property type="term" value="F:zinc ion binding"/>
    <property type="evidence" value="ECO:0007669"/>
    <property type="project" value="UniProtKB-KW"/>
</dbReference>
<dbReference type="PROSITE" id="PS50994">
    <property type="entry name" value="INTEGRASE"/>
    <property type="match status" value="1"/>
</dbReference>
<comment type="caution">
    <text evidence="5">The sequence shown here is derived from an EMBL/GenBank/DDBJ whole genome shotgun (WGS) entry which is preliminary data.</text>
</comment>
<evidence type="ECO:0000259" key="3">
    <source>
        <dbReference type="PROSITE" id="PS50158"/>
    </source>
</evidence>
<keyword evidence="7" id="KW-1185">Reference proteome</keyword>
<dbReference type="InterPro" id="IPR036397">
    <property type="entry name" value="RNaseH_sf"/>
</dbReference>
<dbReference type="Proteomes" id="UP001152797">
    <property type="component" value="Unassembled WGS sequence"/>
</dbReference>
<feature type="region of interest" description="Disordered" evidence="2">
    <location>
        <begin position="1707"/>
        <end position="1811"/>
    </location>
</feature>
<reference evidence="6 7" key="2">
    <citation type="submission" date="2024-05" db="EMBL/GenBank/DDBJ databases">
        <authorList>
            <person name="Chen Y."/>
            <person name="Shah S."/>
            <person name="Dougan E. K."/>
            <person name="Thang M."/>
            <person name="Chan C."/>
        </authorList>
    </citation>
    <scope>NUCLEOTIDE SEQUENCE [LARGE SCALE GENOMIC DNA]</scope>
</reference>
<name>A0A9P1BJS9_9DINO</name>
<keyword evidence="1" id="KW-0862">Zinc</keyword>
<evidence type="ECO:0000256" key="1">
    <source>
        <dbReference type="PROSITE-ProRule" id="PRU00047"/>
    </source>
</evidence>
<dbReference type="SUPFAM" id="SSF53098">
    <property type="entry name" value="Ribonuclease H-like"/>
    <property type="match status" value="1"/>
</dbReference>
<feature type="compositionally biased region" description="Acidic residues" evidence="2">
    <location>
        <begin position="1725"/>
        <end position="1740"/>
    </location>
</feature>
<dbReference type="GO" id="GO:0015074">
    <property type="term" value="P:DNA integration"/>
    <property type="evidence" value="ECO:0007669"/>
    <property type="project" value="InterPro"/>
</dbReference>
<feature type="domain" description="CCHC-type" evidence="3">
    <location>
        <begin position="301"/>
        <end position="315"/>
    </location>
</feature>
<feature type="compositionally biased region" description="Low complexity" evidence="2">
    <location>
        <begin position="1766"/>
        <end position="1794"/>
    </location>
</feature>
<dbReference type="EMBL" id="CAMXCT020000040">
    <property type="protein sequence ID" value="CAL1126256.1"/>
    <property type="molecule type" value="Genomic_DNA"/>
</dbReference>
<feature type="region of interest" description="Disordered" evidence="2">
    <location>
        <begin position="792"/>
        <end position="940"/>
    </location>
</feature>
<feature type="domain" description="Integrase catalytic" evidence="4">
    <location>
        <begin position="1369"/>
        <end position="1539"/>
    </location>
</feature>
<dbReference type="SMART" id="SM00343">
    <property type="entry name" value="ZnF_C2HC"/>
    <property type="match status" value="1"/>
</dbReference>
<dbReference type="InterPro" id="IPR001878">
    <property type="entry name" value="Znf_CCHC"/>
</dbReference>
<feature type="compositionally biased region" description="Basic and acidic residues" evidence="2">
    <location>
        <begin position="899"/>
        <end position="915"/>
    </location>
</feature>
<dbReference type="Gene3D" id="3.30.420.10">
    <property type="entry name" value="Ribonuclease H-like superfamily/Ribonuclease H"/>
    <property type="match status" value="1"/>
</dbReference>
<dbReference type="PROSITE" id="PS50158">
    <property type="entry name" value="ZF_CCHC"/>
    <property type="match status" value="1"/>
</dbReference>
<feature type="region of interest" description="Disordered" evidence="2">
    <location>
        <begin position="266"/>
        <end position="285"/>
    </location>
</feature>
<accession>A0A9P1BJS9</accession>
<evidence type="ECO:0000259" key="4">
    <source>
        <dbReference type="PROSITE" id="PS50994"/>
    </source>
</evidence>
<proteinExistence type="predicted"/>
<feature type="compositionally biased region" description="Basic and acidic residues" evidence="2">
    <location>
        <begin position="797"/>
        <end position="833"/>
    </location>
</feature>
<evidence type="ECO:0000313" key="6">
    <source>
        <dbReference type="EMBL" id="CAL4760193.1"/>
    </source>
</evidence>
<sequence>MDGEDVAAATSAEQPAPGGRDRDPPPSFDGSSPEEFKVYLKELELWQWETDIPRNKHAVKIFRQLGGIARAAAQEIDLEVLKSERGVKAIISKLEEHFQPHTEAAMPKAFERAVYGEARKARESLQDFIIRMDRNFKELADEQVPLADEVKGYIMFRQASLTQMQEDQVVTWTQGQYQRDKVVKALRKLEKVQKEKGGKHFVMEEGEVFVNDPGMESDPEGGDSDQFVYVGEGDLDQIFEEGDLHHALATYQQVRRAIKDQKNARGFPFGGVKGKGKGKSGKGDDRAMKRVHVEQLKLRTRCARCGAIGHWAKECTGAMDDYARQKANSTAASSSTGKSYTASMSGKSGFCEVGGDRLEGSQFHSLGKVGITLGECLVRHIDQHQHPDAVGEFCGLSTMASHGIVDTAAQNGLVGHGALVKSESALRSHGLRISWSEKTGCARGVGGSAKVVGVAEIPLGLGGINGILETTVVQDDVPLLIPVNLLQNVQAKIDLKKCELEMQKFEVKVPMQRMPSGHFSISVLEFAKDGWEAPKEAVARGRQTCDFTLAAAMSSIKQVIKDPRRQPDHDDQVFCGHGDIYLTEGKFSAPAASFALASGGEKASGMGQRVSTLRGGWSLARRWIALWVLASCAQSSDASKLQPDSSFAWISGAYRQARVHGPADPVGCAAWAEEMCKASQHCAISVQPPAEELGRRRQSASEGGLVSRVSHEVESCNNSTHGGAKDSSQEEHGKHRESQQPSERRTVSGNAISGSSWGGMPVRHACRAHGGEEGWTNEGAAFLQVPPQSVRVFPLGSERDRRVEEPRSHDECNRDTEHEREAGESTREAEGERGNASCDAGKNVAGGTTNDGDGSDSSRCPSLGDPAGERASPPVTGGIPAESADVDDDGGRRGTSATGHDRSHSAPRDSGKSYGDEETVGTTEHVSIKGPEERNYEDEEMKHAPWATKILHAAAWNTAAKRQIEDMHLPESMREVHPFFWIKEASEWKFHHGILPDVSPRSEVMIAVTPQGTEEHYLDEIDRTLQKGCRKRLSRKMEEIKVSELYSRPRVSKEAQRQGMQAGTSFDLLTGFDLSKQEDQIRCMRILKEEDPDLITISPPCGPFSMVQNLNYPKMDVKKAMCIITAGVAHLEFAMKVFEWQVRRGKWALFEHPKEAASWKEPCVQRAWSLEGVERVVGDQCQYGLRVRPEEELNMKPTGFLSNSPRIRNQLSRRCSGDHPHQHLMGGRAKKAEEYPPKLCQAMIRGLKEEITDSEVWIVNEEWLGEGEDEGDLEDMLDEEVEQAGQEVRVGESAAPEDKEDVEEEEEGLPKKITAADKRRVAKLHANLGHPSTPDFCRALRMAKAREEVVRYVKQEFSCDVCKAHQKPKPARPSAIPQHYESGKVVGVDIVFFPGVQPRESVPVLNIIDWATCYQMLEPLEGKSAQHVWTKFQQSWARTFGIPEIIVVDQGREFLGEFGKQANESGALVRTIGARAPWQQGRTERHGGLAKEVFLKVREQVQPEGAEEWKQCIYSTEMAKNRLFNRSGFSPAQRQLGINVRLPGSLAGDDVYDANLMKSTATSQIRRTLEMRDTAMTEFLRHTTREAIAKGQRARTRIRKSFQPGDKVFVYRKPLPRRGDDVERERRRAVWCGPGAVILQEGPNVWISMRGELWKCAMEQVRSATSEEEEAFGLLREEFEELAKDLKRKGSRRGFKDITKWAIPEEDEIEESSLEGGRKRKREDNEEAVESDHQDEEEDPGGPPLPMEDDEDDDQGSSEPTRAQVSARTGTSSSSTSSSSSTAEEESAAAPAATQVPLDESAQEAAAARSKEGIAIPAQQMEQAIQSVRHNEGLDGTLPRNPAFGPASLRSRLSEMRYKPYTHGWWTLEEEEFEAQMKDTYDEDFWEMDEGGTILRRYHVHDRKWKFGPSEKKGCPIKAVHLMSTRRTVRKFQDGDVQEVVDDWRKGAKTEGPPRSWSGFTEFYIKNTNKARRAGQSYISSKSSDEVKEEDIKPEEWAEWRKADAEEWAKVAASGAVRVMSTEESKEVERQLRETGAEKRILPSRVVRRWKPSEQPGQAPSRKSRWCVRGDKVAASYGFRGAVGDLKNAFMQSDKLRRKEGRLFCRQPRGGLDGMEPGQLIEILAGAYGLGDAPAHWRKSLKKVILELGYVQSSMDPCVFKLMSSEGLEGLLIVEVDDILSLGNEKHYQKVDELRNRFKFGKFMFFDEHPEGVGFNGRRIKQGEDKGFVIDMQKFVAERLFEVDLQKGRGQQKEELATEEERSMTRAAIGAVTWAAKEGRPDCAAAASLIAGCLNRLKIQDIVDLNKIIREVKQDAQLTVPIQPIDLAKMCWGVITDASWANTTGCASQGAFGVLCYEEEVVNHGKGKANLLFWKSGKIHRVVNSTLAAETQALSKGLGELAWAVTVFSELTMPGFDLREWDREARQRRLHALAKDDLSEELRKNICLIDAKSLYDHLSKETVGIAEDRRTAIEMQVIRQSLCETGTSVKWIPHTKMVVDCLTKRHGNREPLRELLSTGTLNLMTKPT</sequence>
<dbReference type="InterPro" id="IPR012337">
    <property type="entry name" value="RNaseH-like_sf"/>
</dbReference>
<organism evidence="5">
    <name type="scientific">Cladocopium goreaui</name>
    <dbReference type="NCBI Taxonomy" id="2562237"/>
    <lineage>
        <taxon>Eukaryota</taxon>
        <taxon>Sar</taxon>
        <taxon>Alveolata</taxon>
        <taxon>Dinophyceae</taxon>
        <taxon>Suessiales</taxon>
        <taxon>Symbiodiniaceae</taxon>
        <taxon>Cladocopium</taxon>
    </lineage>
</organism>
<feature type="compositionally biased region" description="Acidic residues" evidence="2">
    <location>
        <begin position="1298"/>
        <end position="1307"/>
    </location>
</feature>
<dbReference type="EMBL" id="CAMXCT030000040">
    <property type="protein sequence ID" value="CAL4760193.1"/>
    <property type="molecule type" value="Genomic_DNA"/>
</dbReference>
<feature type="region of interest" description="Disordered" evidence="2">
    <location>
        <begin position="689"/>
        <end position="771"/>
    </location>
</feature>
<dbReference type="OrthoDB" id="426808at2759"/>
<dbReference type="InterPro" id="IPR001584">
    <property type="entry name" value="Integrase_cat-core"/>
</dbReference>
<feature type="compositionally biased region" description="Basic and acidic residues" evidence="2">
    <location>
        <begin position="723"/>
        <end position="746"/>
    </location>
</feature>
<reference evidence="5" key="1">
    <citation type="submission" date="2022-10" db="EMBL/GenBank/DDBJ databases">
        <authorList>
            <person name="Chen Y."/>
            <person name="Dougan E. K."/>
            <person name="Chan C."/>
            <person name="Rhodes N."/>
            <person name="Thang M."/>
        </authorList>
    </citation>
    <scope>NUCLEOTIDE SEQUENCE</scope>
</reference>
<evidence type="ECO:0000313" key="5">
    <source>
        <dbReference type="EMBL" id="CAI3972881.1"/>
    </source>
</evidence>
<evidence type="ECO:0000313" key="7">
    <source>
        <dbReference type="Proteomes" id="UP001152797"/>
    </source>
</evidence>
<keyword evidence="1" id="KW-0479">Metal-binding</keyword>
<feature type="compositionally biased region" description="Acidic residues" evidence="2">
    <location>
        <begin position="1747"/>
        <end position="1756"/>
    </location>
</feature>
<feature type="region of interest" description="Disordered" evidence="2">
    <location>
        <begin position="1"/>
        <end position="33"/>
    </location>
</feature>
<feature type="region of interest" description="Disordered" evidence="2">
    <location>
        <begin position="1285"/>
        <end position="1309"/>
    </location>
</feature>
<dbReference type="GO" id="GO:0003676">
    <property type="term" value="F:nucleic acid binding"/>
    <property type="evidence" value="ECO:0007669"/>
    <property type="project" value="InterPro"/>
</dbReference>
<protein>
    <submittedName>
        <fullName evidence="6">Retrovirus-related Pol polyprotein from transposon RE1 (Retro element 1) (AtRE1)</fullName>
    </submittedName>
</protein>